<dbReference type="Pfam" id="PF05685">
    <property type="entry name" value="Uma2"/>
    <property type="match status" value="1"/>
</dbReference>
<accession>A0A840NPB3</accession>
<dbReference type="AlphaFoldDB" id="A0A840NPB3"/>
<protein>
    <recommendedName>
        <fullName evidence="1">Putative restriction endonuclease domain-containing protein</fullName>
    </recommendedName>
</protein>
<dbReference type="InterPro" id="IPR012296">
    <property type="entry name" value="Nuclease_put_TT1808"/>
</dbReference>
<dbReference type="InterPro" id="IPR011335">
    <property type="entry name" value="Restrct_endonuc-II-like"/>
</dbReference>
<proteinExistence type="predicted"/>
<dbReference type="InterPro" id="IPR008538">
    <property type="entry name" value="Uma2"/>
</dbReference>
<reference evidence="2 3" key="1">
    <citation type="submission" date="2020-08" db="EMBL/GenBank/DDBJ databases">
        <title>Sequencing the genomes of 1000 actinobacteria strains.</title>
        <authorList>
            <person name="Klenk H.-P."/>
        </authorList>
    </citation>
    <scope>NUCLEOTIDE SEQUENCE [LARGE SCALE GENOMIC DNA]</scope>
    <source>
        <strain evidence="2 3">DSM 45582</strain>
    </source>
</reference>
<dbReference type="RefSeq" id="WP_221315943.1">
    <property type="nucleotide sequence ID" value="NZ_JACHIV010000001.1"/>
</dbReference>
<evidence type="ECO:0000313" key="2">
    <source>
        <dbReference type="EMBL" id="MBB5072198.1"/>
    </source>
</evidence>
<evidence type="ECO:0000259" key="1">
    <source>
        <dbReference type="Pfam" id="PF05685"/>
    </source>
</evidence>
<name>A0A840NPB3_9PSEU</name>
<keyword evidence="3" id="KW-1185">Reference proteome</keyword>
<feature type="domain" description="Putative restriction endonuclease" evidence="1">
    <location>
        <begin position="45"/>
        <end position="122"/>
    </location>
</feature>
<dbReference type="EMBL" id="JACHIV010000001">
    <property type="protein sequence ID" value="MBB5072198.1"/>
    <property type="molecule type" value="Genomic_DNA"/>
</dbReference>
<organism evidence="2 3">
    <name type="scientific">Saccharopolyspora gloriosae</name>
    <dbReference type="NCBI Taxonomy" id="455344"/>
    <lineage>
        <taxon>Bacteria</taxon>
        <taxon>Bacillati</taxon>
        <taxon>Actinomycetota</taxon>
        <taxon>Actinomycetes</taxon>
        <taxon>Pseudonocardiales</taxon>
        <taxon>Pseudonocardiaceae</taxon>
        <taxon>Saccharopolyspora</taxon>
    </lineage>
</organism>
<evidence type="ECO:0000313" key="3">
    <source>
        <dbReference type="Proteomes" id="UP000580474"/>
    </source>
</evidence>
<dbReference type="CDD" id="cd06260">
    <property type="entry name" value="DUF820-like"/>
    <property type="match status" value="1"/>
</dbReference>
<dbReference type="PANTHER" id="PTHR35400">
    <property type="entry name" value="SLR1083 PROTEIN"/>
    <property type="match status" value="1"/>
</dbReference>
<dbReference type="Proteomes" id="UP000580474">
    <property type="component" value="Unassembled WGS sequence"/>
</dbReference>
<dbReference type="SUPFAM" id="SSF52980">
    <property type="entry name" value="Restriction endonuclease-like"/>
    <property type="match status" value="1"/>
</dbReference>
<dbReference type="Gene3D" id="3.90.1570.10">
    <property type="entry name" value="tt1808, chain A"/>
    <property type="match status" value="1"/>
</dbReference>
<dbReference type="PANTHER" id="PTHR35400:SF3">
    <property type="entry name" value="SLL1072 PROTEIN"/>
    <property type="match status" value="1"/>
</dbReference>
<sequence>MRDDTSTGGDRVVSAAPVLQESSWETFLLVALRERMTPAVVLPGEDALLAVEITSKSGAETDRGAKHKAYAQAGIPLYLLIDRFAPRWPTVTLFSEPDGDAYRESHAVPFGKPIELPSPFDVTLETQDFPR</sequence>
<gene>
    <name evidence="2" type="ORF">BJ969_005286</name>
</gene>
<comment type="caution">
    <text evidence="2">The sequence shown here is derived from an EMBL/GenBank/DDBJ whole genome shotgun (WGS) entry which is preliminary data.</text>
</comment>